<name>A0ABR1JR08_9AGAR</name>
<keyword evidence="3" id="KW-1185">Reference proteome</keyword>
<protein>
    <recommendedName>
        <fullName evidence="4">MARVEL domain-containing protein</fullName>
    </recommendedName>
</protein>
<organism evidence="2 3">
    <name type="scientific">Marasmiellus scandens</name>
    <dbReference type="NCBI Taxonomy" id="2682957"/>
    <lineage>
        <taxon>Eukaryota</taxon>
        <taxon>Fungi</taxon>
        <taxon>Dikarya</taxon>
        <taxon>Basidiomycota</taxon>
        <taxon>Agaricomycotina</taxon>
        <taxon>Agaricomycetes</taxon>
        <taxon>Agaricomycetidae</taxon>
        <taxon>Agaricales</taxon>
        <taxon>Marasmiineae</taxon>
        <taxon>Omphalotaceae</taxon>
        <taxon>Marasmiellus</taxon>
    </lineage>
</organism>
<reference evidence="2 3" key="1">
    <citation type="submission" date="2024-01" db="EMBL/GenBank/DDBJ databases">
        <title>A draft genome for the cacao thread blight pathogen Marasmiellus scandens.</title>
        <authorList>
            <person name="Baruah I.K."/>
            <person name="Leung J."/>
            <person name="Bukari Y."/>
            <person name="Amoako-Attah I."/>
            <person name="Meinhardt L.W."/>
            <person name="Bailey B.A."/>
            <person name="Cohen S.P."/>
        </authorList>
    </citation>
    <scope>NUCLEOTIDE SEQUENCE [LARGE SCALE GENOMIC DNA]</scope>
    <source>
        <strain evidence="2 3">GH-19</strain>
    </source>
</reference>
<keyword evidence="1" id="KW-1133">Transmembrane helix</keyword>
<proteinExistence type="predicted"/>
<keyword evidence="1" id="KW-0812">Transmembrane</keyword>
<accession>A0ABR1JR08</accession>
<feature type="transmembrane region" description="Helical" evidence="1">
    <location>
        <begin position="62"/>
        <end position="82"/>
    </location>
</feature>
<sequence length="176" mass="19583">MPGVNEKAPRSRYTSVRFWLYAIAFSLAFALAASELGLVSAELQRGGNSYANYPGMEYKHDLGLLLFTCIAEFLFLIGHFYISVGLSAFVTFVLAIFWGTGAGVLFAVSPFRATNCDNPANTFPPNWQPYTDRCDLIVAMQGIAWALWGLHVLMLFGMLAHLLQIKVRPNVSFYKV</sequence>
<evidence type="ECO:0000313" key="2">
    <source>
        <dbReference type="EMBL" id="KAK7465546.1"/>
    </source>
</evidence>
<feature type="transmembrane region" description="Helical" evidence="1">
    <location>
        <begin position="143"/>
        <end position="163"/>
    </location>
</feature>
<gene>
    <name evidence="2" type="ORF">VKT23_005521</name>
</gene>
<dbReference type="Proteomes" id="UP001498398">
    <property type="component" value="Unassembled WGS sequence"/>
</dbReference>
<feature type="transmembrane region" description="Helical" evidence="1">
    <location>
        <begin position="88"/>
        <end position="108"/>
    </location>
</feature>
<evidence type="ECO:0000313" key="3">
    <source>
        <dbReference type="Proteomes" id="UP001498398"/>
    </source>
</evidence>
<comment type="caution">
    <text evidence="2">The sequence shown here is derived from an EMBL/GenBank/DDBJ whole genome shotgun (WGS) entry which is preliminary data.</text>
</comment>
<evidence type="ECO:0008006" key="4">
    <source>
        <dbReference type="Google" id="ProtNLM"/>
    </source>
</evidence>
<feature type="transmembrane region" description="Helical" evidence="1">
    <location>
        <begin position="18"/>
        <end position="41"/>
    </location>
</feature>
<keyword evidence="1" id="KW-0472">Membrane</keyword>
<evidence type="ECO:0000256" key="1">
    <source>
        <dbReference type="SAM" id="Phobius"/>
    </source>
</evidence>
<dbReference type="EMBL" id="JBANRG010000006">
    <property type="protein sequence ID" value="KAK7465546.1"/>
    <property type="molecule type" value="Genomic_DNA"/>
</dbReference>